<name>A0A9Q6Z0T5_HISSO</name>
<dbReference type="Gene3D" id="3.10.129.10">
    <property type="entry name" value="Hotdog Thioesterase"/>
    <property type="match status" value="1"/>
</dbReference>
<dbReference type="CDD" id="cd01289">
    <property type="entry name" value="FabA_like"/>
    <property type="match status" value="1"/>
</dbReference>
<dbReference type="InterPro" id="IPR029069">
    <property type="entry name" value="HotDog_dom_sf"/>
</dbReference>
<proteinExistence type="predicted"/>
<dbReference type="Proteomes" id="UP000595373">
    <property type="component" value="Chromosome"/>
</dbReference>
<dbReference type="OrthoDB" id="9800188at2"/>
<gene>
    <name evidence="1" type="ORF">JFL49_00600</name>
</gene>
<dbReference type="RefSeq" id="WP_075293558.1">
    <property type="nucleotide sequence ID" value="NZ_CP018802.1"/>
</dbReference>
<dbReference type="AlphaFoldDB" id="A0A9Q6Z0T5"/>
<evidence type="ECO:0000313" key="1">
    <source>
        <dbReference type="EMBL" id="QQF82455.1"/>
    </source>
</evidence>
<dbReference type="EMBL" id="CP066558">
    <property type="protein sequence ID" value="QQF82455.1"/>
    <property type="molecule type" value="Genomic_DNA"/>
</dbReference>
<keyword evidence="2" id="KW-1185">Reference proteome</keyword>
<evidence type="ECO:0000313" key="2">
    <source>
        <dbReference type="Proteomes" id="UP000595373"/>
    </source>
</evidence>
<protein>
    <submittedName>
        <fullName evidence="1">Hotdog family protein</fullName>
    </submittedName>
</protein>
<dbReference type="SUPFAM" id="SSF54637">
    <property type="entry name" value="Thioesterase/thiol ester dehydrase-isomerase"/>
    <property type="match status" value="1"/>
</dbReference>
<sequence length="150" mass="16492">MVNLHCPITQVAPLLPHSNDMVLLDLITDFGEDFLIAEARIKSDNILIREGKLSAFSGIEIMAQGVAAWAGCMAVQANELVRLGYLLGTRKLHIYQDEIAIGSRLQIKINMSIQDATGFGVFDCQLIDLADNHVILEGALNVFSPKEEQQ</sequence>
<dbReference type="PIRSF" id="PIRSF020565">
    <property type="entry name" value="3Ho_Ac_ACP_DH_prd"/>
    <property type="match status" value="1"/>
</dbReference>
<reference evidence="1 2" key="1">
    <citation type="submission" date="2020-12" db="EMBL/GenBank/DDBJ databases">
        <title>ASc-MMNZ-VFA-070.</title>
        <authorList>
            <person name="Schryvers A."/>
            <person name="Mostafa Nazari M."/>
            <person name="Farshchi Andisi V."/>
            <person name="Timsit E."/>
            <person name="Walter Morck D."/>
        </authorList>
    </citation>
    <scope>NUCLEOTIDE SEQUENCE [LARGE SCALE GENOMIC DNA]</scope>
    <source>
        <strain evidence="1 2">ASc-MMNZ-VFA-070</strain>
    </source>
</reference>
<dbReference type="Pfam" id="PF22817">
    <property type="entry name" value="ApeP-like"/>
    <property type="match status" value="1"/>
</dbReference>
<organism evidence="1 2">
    <name type="scientific">Histophilus somni</name>
    <name type="common">Haemophilus somnus</name>
    <dbReference type="NCBI Taxonomy" id="731"/>
    <lineage>
        <taxon>Bacteria</taxon>
        <taxon>Pseudomonadati</taxon>
        <taxon>Pseudomonadota</taxon>
        <taxon>Gammaproteobacteria</taxon>
        <taxon>Pasteurellales</taxon>
        <taxon>Pasteurellaceae</taxon>
        <taxon>Histophilus</taxon>
    </lineage>
</organism>
<accession>A0A9Q6Z0T5</accession>
<dbReference type="InterPro" id="IPR016776">
    <property type="entry name" value="ApeP-like_dehydratase"/>
</dbReference>